<evidence type="ECO:0000313" key="2">
    <source>
        <dbReference type="Proteomes" id="UP001139971"/>
    </source>
</evidence>
<protein>
    <submittedName>
        <fullName evidence="1">Uncharacterized protein</fullName>
    </submittedName>
</protein>
<dbReference type="RefSeq" id="WP_272841833.1">
    <property type="nucleotide sequence ID" value="NZ_JAOVZO020000004.1"/>
</dbReference>
<proteinExistence type="predicted"/>
<accession>A0A9X4BHD4</accession>
<evidence type="ECO:0000313" key="1">
    <source>
        <dbReference type="EMBL" id="MDC8012268.1"/>
    </source>
</evidence>
<organism evidence="1 2">
    <name type="scientific">Tahibacter soli</name>
    <dbReference type="NCBI Taxonomy" id="2983605"/>
    <lineage>
        <taxon>Bacteria</taxon>
        <taxon>Pseudomonadati</taxon>
        <taxon>Pseudomonadota</taxon>
        <taxon>Gammaproteobacteria</taxon>
        <taxon>Lysobacterales</taxon>
        <taxon>Rhodanobacteraceae</taxon>
        <taxon>Tahibacter</taxon>
    </lineage>
</organism>
<name>A0A9X4BHD4_9GAMM</name>
<dbReference type="EMBL" id="JAOVZO020000004">
    <property type="protein sequence ID" value="MDC8012268.1"/>
    <property type="molecule type" value="Genomic_DNA"/>
</dbReference>
<comment type="caution">
    <text evidence="1">The sequence shown here is derived from an EMBL/GenBank/DDBJ whole genome shotgun (WGS) entry which is preliminary data.</text>
</comment>
<sequence length="456" mass="50866">MDARSTIADLLRLGFAVEKKNDLWFVGFPDGADGRVLDVDQFASLNVGELKELADRRRQAIDGIRALLAHAGWGMRVNADGIAELGLGGASSYIDIGLPLTFWLQRSGLVPTLRRFVDGFVRDLDDRTIERVRRVDAQTRSRELYDAHLAQCAAIEANAVELETDPAEQAKRMAEIETYRRDAEREHRAWVDARRVPGSVDEQLRAVLAQSRSDMRAGNGLWLGGLPLWASDADDWTTREEWVEWAEPLLEKWVGNAHVLLRFAPLRHAPAVRAKLLDAQRDQTLEHDESDLELAVHFVDDDTVADWVFAPQPPRNLSSAAATLGLRDGLYTPAQTLKALLQKAPCDLLPWLIDIKDVEIRVGWRFFASMLDADQRALIARACHTALDTPADPLSSAVTVETVLMLALGLGDADIARRVAVEPLWQSALLWRWERGRFLALKDGILAMSLLMPGVE</sequence>
<dbReference type="Proteomes" id="UP001139971">
    <property type="component" value="Unassembled WGS sequence"/>
</dbReference>
<dbReference type="AlphaFoldDB" id="A0A9X4BHD4"/>
<keyword evidence="2" id="KW-1185">Reference proteome</keyword>
<gene>
    <name evidence="1" type="ORF">OD750_006870</name>
</gene>
<reference evidence="1" key="1">
    <citation type="submission" date="2023-02" db="EMBL/GenBank/DDBJ databases">
        <title>Tahibacter soli sp. nov. isolated from soil.</title>
        <authorList>
            <person name="Baek J.H."/>
            <person name="Lee J.K."/>
            <person name="Choi D.G."/>
            <person name="Jeon C.O."/>
        </authorList>
    </citation>
    <scope>NUCLEOTIDE SEQUENCE</scope>
    <source>
        <strain evidence="1">BL</strain>
    </source>
</reference>